<dbReference type="PANTHER" id="PTHR13388">
    <property type="entry name" value="DETONATOR, ISOFORM E"/>
    <property type="match status" value="1"/>
</dbReference>
<dbReference type="InterPro" id="IPR031435">
    <property type="entry name" value="TMEM132_N"/>
</dbReference>
<evidence type="ECO:0000259" key="3">
    <source>
        <dbReference type="Pfam" id="PF23481"/>
    </source>
</evidence>
<dbReference type="AlphaFoldDB" id="A0AAD8D087"/>
<dbReference type="InterPro" id="IPR055422">
    <property type="entry name" value="Ig_TMEM132_2nd"/>
</dbReference>
<dbReference type="Proteomes" id="UP001230051">
    <property type="component" value="Unassembled WGS sequence"/>
</dbReference>
<name>A0AAD8D087_ACIOX</name>
<dbReference type="PANTHER" id="PTHR13388:SF28">
    <property type="entry name" value="TRANSMEMBRANE PROTEIN 132C"/>
    <property type="match status" value="1"/>
</dbReference>
<dbReference type="Pfam" id="PF23481">
    <property type="entry name" value="Ig_TMEM132_2nd"/>
    <property type="match status" value="1"/>
</dbReference>
<keyword evidence="4" id="KW-0472">Membrane</keyword>
<dbReference type="InterPro" id="IPR055421">
    <property type="entry name" value="TMEM132_3rd"/>
</dbReference>
<evidence type="ECO:0000313" key="5">
    <source>
        <dbReference type="Proteomes" id="UP001230051"/>
    </source>
</evidence>
<organism evidence="4 5">
    <name type="scientific">Acipenser oxyrinchus oxyrinchus</name>
    <dbReference type="NCBI Taxonomy" id="40147"/>
    <lineage>
        <taxon>Eukaryota</taxon>
        <taxon>Metazoa</taxon>
        <taxon>Chordata</taxon>
        <taxon>Craniata</taxon>
        <taxon>Vertebrata</taxon>
        <taxon>Euteleostomi</taxon>
        <taxon>Actinopterygii</taxon>
        <taxon>Chondrostei</taxon>
        <taxon>Acipenseriformes</taxon>
        <taxon>Acipenseridae</taxon>
        <taxon>Acipenser</taxon>
    </lineage>
</organism>
<feature type="domain" description="Transmembrane protein TMEM132 N-terminal" evidence="1">
    <location>
        <begin position="26"/>
        <end position="88"/>
    </location>
</feature>
<comment type="caution">
    <text evidence="4">The sequence shown here is derived from an EMBL/GenBank/DDBJ whole genome shotgun (WGS) entry which is preliminary data.</text>
</comment>
<sequence>IQLVQHTECRIRERKQRFSSPTYLPVTSQIQNSESSFFLKEAGQELMRNSSLQSRTEPFFIHLADGIPVLNSSYANLSVECPIPLELLQATPRLVRDTSQLTLNWKIRAHIVNEKVLFSRPRVKTLFYLAGKSWGDSAPPERLPCVKVFAFQETQEVMAGCRLAGDLGICVAELELLSSWFGPPSVVPGRKKAAEQLEGTSVELYYTVQPLDRSGDCSTEDPKKGNAIRPGLEEATASMQKIGSVYLYHAQESPRFTELRLDSNIMIQVPPSPVKQGDIISFRIGTGSSAGVEQFTLR</sequence>
<evidence type="ECO:0000259" key="1">
    <source>
        <dbReference type="Pfam" id="PF15705"/>
    </source>
</evidence>
<accession>A0AAD8D087</accession>
<proteinExistence type="predicted"/>
<evidence type="ECO:0000313" key="4">
    <source>
        <dbReference type="EMBL" id="KAK1159999.1"/>
    </source>
</evidence>
<reference evidence="4" key="1">
    <citation type="submission" date="2022-02" db="EMBL/GenBank/DDBJ databases">
        <title>Atlantic sturgeon de novo genome assembly.</title>
        <authorList>
            <person name="Stock M."/>
            <person name="Klopp C."/>
            <person name="Guiguen Y."/>
            <person name="Cabau C."/>
            <person name="Parinello H."/>
            <person name="Santidrian Yebra-Pimentel E."/>
            <person name="Kuhl H."/>
            <person name="Dirks R.P."/>
            <person name="Guessner J."/>
            <person name="Wuertz S."/>
            <person name="Du K."/>
            <person name="Schartl M."/>
        </authorList>
    </citation>
    <scope>NUCLEOTIDE SEQUENCE</scope>
    <source>
        <strain evidence="4">STURGEONOMICS-FGT-2020</strain>
        <tissue evidence="4">Whole blood</tissue>
    </source>
</reference>
<gene>
    <name evidence="4" type="primary">TMEM132C</name>
    <name evidence="4" type="ORF">AOXY_G21487</name>
</gene>
<dbReference type="Pfam" id="PF23039">
    <property type="entry name" value="TMEM132_3rd"/>
    <property type="match status" value="1"/>
</dbReference>
<protein>
    <submittedName>
        <fullName evidence="4">Transmembrane protein 132C-like</fullName>
    </submittedName>
</protein>
<feature type="domain" description="Transmembrane protein TMEM132 cohesin-like" evidence="2">
    <location>
        <begin position="256"/>
        <end position="298"/>
    </location>
</feature>
<keyword evidence="4" id="KW-0812">Transmembrane</keyword>
<feature type="non-terminal residue" evidence="4">
    <location>
        <position position="1"/>
    </location>
</feature>
<dbReference type="Pfam" id="PF15705">
    <property type="entry name" value="TMEM132_N"/>
    <property type="match status" value="1"/>
</dbReference>
<dbReference type="EMBL" id="JAGXEW010000021">
    <property type="protein sequence ID" value="KAK1159999.1"/>
    <property type="molecule type" value="Genomic_DNA"/>
</dbReference>
<feature type="domain" description="Transmembrane protein TMEM132 second Ig-like" evidence="3">
    <location>
        <begin position="106"/>
        <end position="240"/>
    </location>
</feature>
<keyword evidence="5" id="KW-1185">Reference proteome</keyword>
<evidence type="ECO:0000259" key="2">
    <source>
        <dbReference type="Pfam" id="PF23039"/>
    </source>
</evidence>
<dbReference type="InterPro" id="IPR026307">
    <property type="entry name" value="TMEM132"/>
</dbReference>